<protein>
    <submittedName>
        <fullName evidence="2">Predicted ATPase/kinase involved in NAD metabolism</fullName>
    </submittedName>
</protein>
<dbReference type="Proteomes" id="UP000038647">
    <property type="component" value="Unassembled WGS sequence"/>
</dbReference>
<feature type="domain" description="NadR/Ttd14 AAA" evidence="1">
    <location>
        <begin position="2"/>
        <end position="193"/>
    </location>
</feature>
<keyword evidence="3" id="KW-1185">Reference proteome</keyword>
<evidence type="ECO:0000313" key="2">
    <source>
        <dbReference type="EMBL" id="CNK37830.1"/>
    </source>
</evidence>
<accession>A0ABM9SN72</accession>
<dbReference type="Pfam" id="PF13521">
    <property type="entry name" value="AAA_28"/>
    <property type="match status" value="1"/>
</dbReference>
<proteinExistence type="predicted"/>
<gene>
    <name evidence="2" type="ORF">ERS137966_00007</name>
</gene>
<name>A0ABM9SN72_YERAL</name>
<evidence type="ECO:0000313" key="3">
    <source>
        <dbReference type="Proteomes" id="UP000038647"/>
    </source>
</evidence>
<reference evidence="2 3" key="1">
    <citation type="submission" date="2015-03" db="EMBL/GenBank/DDBJ databases">
        <authorList>
            <consortium name="Pathogen Informatics"/>
            <person name="Murphy D."/>
        </authorList>
    </citation>
    <scope>NUCLEOTIDE SEQUENCE [LARGE SCALE GENOMIC DNA]</scope>
    <source>
        <strain evidence="2 3">IP08791</strain>
    </source>
</reference>
<dbReference type="InterPro" id="IPR038727">
    <property type="entry name" value="NadR/Ttd14_AAA_dom"/>
</dbReference>
<organism evidence="2 3">
    <name type="scientific">Yersinia aldovae</name>
    <dbReference type="NCBI Taxonomy" id="29483"/>
    <lineage>
        <taxon>Bacteria</taxon>
        <taxon>Pseudomonadati</taxon>
        <taxon>Pseudomonadota</taxon>
        <taxon>Gammaproteobacteria</taxon>
        <taxon>Enterobacterales</taxon>
        <taxon>Yersiniaceae</taxon>
        <taxon>Yersinia</taxon>
    </lineage>
</organism>
<dbReference type="InterPro" id="IPR027417">
    <property type="entry name" value="P-loop_NTPase"/>
</dbReference>
<sequence>MRIGITGTYSSGKTLTSVALSYYLGLPRTQARTMREILPDAVPGKDLEQCTPAEIINLIVTRHIERVVYEEKLSPSFVSDGCSLQEWIYGSVRVLFGINPNDSIHLNPGEHVPLTPELIFFKDVMGELGKIYKRHVKRSFDVFIHLPNELPLSKDGHRPVNEHFRTSSDELLKGTLEELALPYYIVGGTIEQRLDKISEILNIKPVIPAREAVEKATRIYNELIL</sequence>
<dbReference type="EMBL" id="CQEH01000001">
    <property type="protein sequence ID" value="CNK37830.1"/>
    <property type="molecule type" value="Genomic_DNA"/>
</dbReference>
<dbReference type="RefSeq" id="WP_049603113.1">
    <property type="nucleotide sequence ID" value="NZ_CABHQE010000026.1"/>
</dbReference>
<evidence type="ECO:0000259" key="1">
    <source>
        <dbReference type="Pfam" id="PF13521"/>
    </source>
</evidence>
<comment type="caution">
    <text evidence="2">The sequence shown here is derived from an EMBL/GenBank/DDBJ whole genome shotgun (WGS) entry which is preliminary data.</text>
</comment>
<dbReference type="Gene3D" id="3.40.50.300">
    <property type="entry name" value="P-loop containing nucleotide triphosphate hydrolases"/>
    <property type="match status" value="1"/>
</dbReference>